<evidence type="ECO:0000259" key="4">
    <source>
        <dbReference type="PROSITE" id="PS50042"/>
    </source>
</evidence>
<dbReference type="Pfam" id="PF13545">
    <property type="entry name" value="HTH_Crp_2"/>
    <property type="match status" value="1"/>
</dbReference>
<dbReference type="InterPro" id="IPR018490">
    <property type="entry name" value="cNMP-bd_dom_sf"/>
</dbReference>
<dbReference type="Pfam" id="PF00027">
    <property type="entry name" value="cNMP_binding"/>
    <property type="match status" value="1"/>
</dbReference>
<sequence length="228" mass="25644">MSHPQHMCVSTVPIFNHLDKDTLRLIHEQITHQSYERGEYLFRAGDPSNVLYIIHRGMVKITRLTSSGKEQVIRMVGPGDFIGERTLFNEAGTHDNYAEVITKAEICVLQGDDFAQLLSDYPAVALRILGEVSQRLADSERQTTYVSTAQVGSRLALYLADLAGEAEGEVTVTLPITRKDLASYLGTTPESISRKFKKLEDQGYITQQKGREILIHNVDELLFYNEDV</sequence>
<dbReference type="RefSeq" id="WP_118991328.1">
    <property type="nucleotide sequence ID" value="NZ_CP023434.1"/>
</dbReference>
<dbReference type="CDD" id="cd00038">
    <property type="entry name" value="CAP_ED"/>
    <property type="match status" value="1"/>
</dbReference>
<dbReference type="CDD" id="cd00092">
    <property type="entry name" value="HTH_CRP"/>
    <property type="match status" value="1"/>
</dbReference>
<dbReference type="PANTHER" id="PTHR24567">
    <property type="entry name" value="CRP FAMILY TRANSCRIPTIONAL REGULATORY PROTEIN"/>
    <property type="match status" value="1"/>
</dbReference>
<dbReference type="SUPFAM" id="SSF46785">
    <property type="entry name" value="Winged helix' DNA-binding domain"/>
    <property type="match status" value="1"/>
</dbReference>
<dbReference type="PRINTS" id="PR00034">
    <property type="entry name" value="HTHCRP"/>
</dbReference>
<name>A0A347WN14_9LACT</name>
<dbReference type="OrthoDB" id="9798104at2"/>
<evidence type="ECO:0000313" key="7">
    <source>
        <dbReference type="Proteomes" id="UP000263232"/>
    </source>
</evidence>
<evidence type="ECO:0000256" key="2">
    <source>
        <dbReference type="ARBA" id="ARBA00023125"/>
    </source>
</evidence>
<dbReference type="EMBL" id="CP023434">
    <property type="protein sequence ID" value="AXY26471.1"/>
    <property type="molecule type" value="Genomic_DNA"/>
</dbReference>
<reference evidence="6 7" key="1">
    <citation type="submission" date="2017-09" db="EMBL/GenBank/DDBJ databases">
        <title>Complete genome sequence of Oxytococcus suis strain ZY16052.</title>
        <authorList>
            <person name="Li F."/>
        </authorList>
    </citation>
    <scope>NUCLEOTIDE SEQUENCE [LARGE SCALE GENOMIC DNA]</scope>
    <source>
        <strain evidence="6 7">ZY16052</strain>
    </source>
</reference>
<dbReference type="InterPro" id="IPR014710">
    <property type="entry name" value="RmlC-like_jellyroll"/>
</dbReference>
<evidence type="ECO:0000256" key="3">
    <source>
        <dbReference type="ARBA" id="ARBA00023163"/>
    </source>
</evidence>
<dbReference type="InterPro" id="IPR036388">
    <property type="entry name" value="WH-like_DNA-bd_sf"/>
</dbReference>
<dbReference type="Gene3D" id="2.60.120.10">
    <property type="entry name" value="Jelly Rolls"/>
    <property type="match status" value="1"/>
</dbReference>
<dbReference type="InterPro" id="IPR036390">
    <property type="entry name" value="WH_DNA-bd_sf"/>
</dbReference>
<feature type="domain" description="HTH crp-type" evidence="5">
    <location>
        <begin position="149"/>
        <end position="219"/>
    </location>
</feature>
<keyword evidence="3" id="KW-0804">Transcription</keyword>
<dbReference type="KEGG" id="abae:CL176_10965"/>
<protein>
    <submittedName>
        <fullName evidence="6">Crp/Fnr family transcriptional regulator</fullName>
    </submittedName>
</protein>
<feature type="domain" description="Cyclic nucleotide-binding" evidence="4">
    <location>
        <begin position="14"/>
        <end position="135"/>
    </location>
</feature>
<dbReference type="InterPro" id="IPR000595">
    <property type="entry name" value="cNMP-bd_dom"/>
</dbReference>
<dbReference type="Proteomes" id="UP000263232">
    <property type="component" value="Chromosome"/>
</dbReference>
<dbReference type="SMART" id="SM00100">
    <property type="entry name" value="cNMP"/>
    <property type="match status" value="1"/>
</dbReference>
<keyword evidence="7" id="KW-1185">Reference proteome</keyword>
<dbReference type="InterPro" id="IPR050397">
    <property type="entry name" value="Env_Response_Regulators"/>
</dbReference>
<dbReference type="AlphaFoldDB" id="A0A347WN14"/>
<accession>A0A347WN14</accession>
<gene>
    <name evidence="6" type="ORF">CL176_10965</name>
</gene>
<evidence type="ECO:0000313" key="6">
    <source>
        <dbReference type="EMBL" id="AXY26471.1"/>
    </source>
</evidence>
<evidence type="ECO:0000259" key="5">
    <source>
        <dbReference type="PROSITE" id="PS51063"/>
    </source>
</evidence>
<dbReference type="InterPro" id="IPR012318">
    <property type="entry name" value="HTH_CRP"/>
</dbReference>
<dbReference type="PROSITE" id="PS00042">
    <property type="entry name" value="HTH_CRP_1"/>
    <property type="match status" value="1"/>
</dbReference>
<proteinExistence type="predicted"/>
<dbReference type="GO" id="GO:0003700">
    <property type="term" value="F:DNA-binding transcription factor activity"/>
    <property type="evidence" value="ECO:0007669"/>
    <property type="project" value="InterPro"/>
</dbReference>
<dbReference type="InterPro" id="IPR018335">
    <property type="entry name" value="Tscrpt_reg_HTH_Crp-type_CS"/>
</dbReference>
<dbReference type="SMART" id="SM00419">
    <property type="entry name" value="HTH_CRP"/>
    <property type="match status" value="1"/>
</dbReference>
<dbReference type="PANTHER" id="PTHR24567:SF28">
    <property type="entry name" value="LISTERIOLYSIN REGULATORY PROTEIN"/>
    <property type="match status" value="1"/>
</dbReference>
<dbReference type="GO" id="GO:0005829">
    <property type="term" value="C:cytosol"/>
    <property type="evidence" value="ECO:0007669"/>
    <property type="project" value="TreeGrafter"/>
</dbReference>
<dbReference type="PROSITE" id="PS50042">
    <property type="entry name" value="CNMP_BINDING_3"/>
    <property type="match status" value="1"/>
</dbReference>
<dbReference type="Gene3D" id="1.10.10.10">
    <property type="entry name" value="Winged helix-like DNA-binding domain superfamily/Winged helix DNA-binding domain"/>
    <property type="match status" value="1"/>
</dbReference>
<evidence type="ECO:0000256" key="1">
    <source>
        <dbReference type="ARBA" id="ARBA00023015"/>
    </source>
</evidence>
<dbReference type="SUPFAM" id="SSF51206">
    <property type="entry name" value="cAMP-binding domain-like"/>
    <property type="match status" value="1"/>
</dbReference>
<dbReference type="PROSITE" id="PS51063">
    <property type="entry name" value="HTH_CRP_2"/>
    <property type="match status" value="1"/>
</dbReference>
<organism evidence="6 7">
    <name type="scientific">Suicoccus acidiformans</name>
    <dbReference type="NCBI Taxonomy" id="2036206"/>
    <lineage>
        <taxon>Bacteria</taxon>
        <taxon>Bacillati</taxon>
        <taxon>Bacillota</taxon>
        <taxon>Bacilli</taxon>
        <taxon>Lactobacillales</taxon>
        <taxon>Aerococcaceae</taxon>
        <taxon>Suicoccus</taxon>
    </lineage>
</organism>
<keyword evidence="1" id="KW-0805">Transcription regulation</keyword>
<dbReference type="GO" id="GO:0003677">
    <property type="term" value="F:DNA binding"/>
    <property type="evidence" value="ECO:0007669"/>
    <property type="project" value="UniProtKB-KW"/>
</dbReference>
<keyword evidence="2" id="KW-0238">DNA-binding</keyword>